<evidence type="ECO:0000256" key="10">
    <source>
        <dbReference type="PROSITE-ProRule" id="PRU00042"/>
    </source>
</evidence>
<evidence type="ECO:0000256" key="5">
    <source>
        <dbReference type="ARBA" id="ARBA00022771"/>
    </source>
</evidence>
<feature type="region of interest" description="Disordered" evidence="11">
    <location>
        <begin position="549"/>
        <end position="876"/>
    </location>
</feature>
<dbReference type="Gene3D" id="3.30.160.60">
    <property type="entry name" value="Classic Zinc Finger"/>
    <property type="match status" value="3"/>
</dbReference>
<protein>
    <submittedName>
        <fullName evidence="14">Zinc finger protein</fullName>
    </submittedName>
</protein>
<evidence type="ECO:0000313" key="15">
    <source>
        <dbReference type="Proteomes" id="UP001474421"/>
    </source>
</evidence>
<evidence type="ECO:0000259" key="12">
    <source>
        <dbReference type="PROSITE" id="PS50157"/>
    </source>
</evidence>
<evidence type="ECO:0000256" key="3">
    <source>
        <dbReference type="ARBA" id="ARBA00022723"/>
    </source>
</evidence>
<evidence type="ECO:0000256" key="1">
    <source>
        <dbReference type="ARBA" id="ARBA00004123"/>
    </source>
</evidence>
<dbReference type="Gene3D" id="6.10.140.140">
    <property type="match status" value="1"/>
</dbReference>
<feature type="compositionally biased region" description="Basic and acidic residues" evidence="11">
    <location>
        <begin position="609"/>
        <end position="644"/>
    </location>
</feature>
<keyword evidence="6" id="KW-0862">Zinc</keyword>
<evidence type="ECO:0000256" key="2">
    <source>
        <dbReference type="ARBA" id="ARBA00006991"/>
    </source>
</evidence>
<organism evidence="14 15">
    <name type="scientific">Crotalus adamanteus</name>
    <name type="common">Eastern diamondback rattlesnake</name>
    <dbReference type="NCBI Taxonomy" id="8729"/>
    <lineage>
        <taxon>Eukaryota</taxon>
        <taxon>Metazoa</taxon>
        <taxon>Chordata</taxon>
        <taxon>Craniata</taxon>
        <taxon>Vertebrata</taxon>
        <taxon>Euteleostomi</taxon>
        <taxon>Lepidosauria</taxon>
        <taxon>Squamata</taxon>
        <taxon>Bifurcata</taxon>
        <taxon>Unidentata</taxon>
        <taxon>Episquamata</taxon>
        <taxon>Toxicofera</taxon>
        <taxon>Serpentes</taxon>
        <taxon>Colubroidea</taxon>
        <taxon>Viperidae</taxon>
        <taxon>Crotalinae</taxon>
        <taxon>Crotalus</taxon>
    </lineage>
</organism>
<dbReference type="SUPFAM" id="SSF57667">
    <property type="entry name" value="beta-beta-alpha zinc fingers"/>
    <property type="match status" value="3"/>
</dbReference>
<evidence type="ECO:0000256" key="8">
    <source>
        <dbReference type="ARBA" id="ARBA00023163"/>
    </source>
</evidence>
<feature type="compositionally biased region" description="Basic residues" evidence="11">
    <location>
        <begin position="661"/>
        <end position="682"/>
    </location>
</feature>
<dbReference type="GO" id="GO:0005634">
    <property type="term" value="C:nucleus"/>
    <property type="evidence" value="ECO:0007669"/>
    <property type="project" value="UniProtKB-SubCell"/>
</dbReference>
<feature type="domain" description="C2H2-type" evidence="12">
    <location>
        <begin position="484"/>
        <end position="511"/>
    </location>
</feature>
<dbReference type="PROSITE" id="PS50805">
    <property type="entry name" value="KRAB"/>
    <property type="match status" value="1"/>
</dbReference>
<comment type="subcellular location">
    <subcellularLocation>
        <location evidence="1">Nucleus</location>
    </subcellularLocation>
</comment>
<dbReference type="InterPro" id="IPR036051">
    <property type="entry name" value="KRAB_dom_sf"/>
</dbReference>
<dbReference type="EMBL" id="JAOTOJ010000008">
    <property type="protein sequence ID" value="KAK9395950.1"/>
    <property type="molecule type" value="Genomic_DNA"/>
</dbReference>
<dbReference type="InterPro" id="IPR001909">
    <property type="entry name" value="KRAB"/>
</dbReference>
<feature type="compositionally biased region" description="Basic and acidic residues" evidence="11">
    <location>
        <begin position="707"/>
        <end position="717"/>
    </location>
</feature>
<dbReference type="InterPro" id="IPR013087">
    <property type="entry name" value="Znf_C2H2_type"/>
</dbReference>
<feature type="domain" description="C2H2-type" evidence="12">
    <location>
        <begin position="428"/>
        <end position="455"/>
    </location>
</feature>
<dbReference type="PANTHER" id="PTHR47772:SF15">
    <property type="entry name" value="REDUCED EXPRESSION 2-RELATED"/>
    <property type="match status" value="1"/>
</dbReference>
<dbReference type="Proteomes" id="UP001474421">
    <property type="component" value="Unassembled WGS sequence"/>
</dbReference>
<dbReference type="SUPFAM" id="SSF109640">
    <property type="entry name" value="KRAB domain (Kruppel-associated box)"/>
    <property type="match status" value="1"/>
</dbReference>
<dbReference type="InterPro" id="IPR050636">
    <property type="entry name" value="C2H2-ZF_domain-containing"/>
</dbReference>
<sequence>MKVRNSEASAGSVMSAGEATEAAMESPNAQLLHLEQRMVAAEQKWMGCEKAVMEMGSQLESKLAVLGTILEENSVLQRRLENLESLLKNQNFWILRFPPGFKGEIPKVPLNFSDASVHFNEQEWRNLEEWQRELYRTVMRSNYDMLVSLDHAISKPDILSQMEQGEEVRMEDSEVLENREVPKDPSCTASPVDVAEVSSGEGEVEEETNPFVDVADASSGDGEAEEETNLFVDVADASSGDGEAEEESNLFVDQENCYEMSFIDSAGLEYQIVRHNIKEEKEELHIKEEPWSPGSPGSDEYPPVAVTIKQEEELCIEDPESLASLAGHPVLLQSVEEEEGQKTPTSLMACRNALLHDATDDPEQKEGYVKGCLVQCGRCTKNAAHQETLTDHQYSRKRKFQCTECNRSFAFEGQLSQHLLIHVPGTQFHCTECNLCFSSQKALTVHERVHAVDWPLHCSACNRTFLDTAAFDQHQLSHAPGQVCRCVECSVYFTDPAALAEHKRMHSEDWPFRCAQCDRTFVHEALLTLQLHSLSGPPFSHHLIRNLSRARVEAEEKERERGREGERGRERESGREREREMEKGKVMERKGKLQRKSKIKGKSGRWRGKVREKGKKSGREKDEERQRGKKDGEGKRESEGEKDGKRKKVRERKGKEVGERRRGKGRKMERARKKRRERRRGRRVESGRGQRGKDQKGKGGRKGRKVGQRERENEGERKRRKRERGRKRERKKSGPPFPAPQQTPLRQKRPHPLAGGAPSEARRAFSRPKAPPRAPRSSRRQGSPKSERGGTLHGLPRLKSHKGRGGGACGERLLRGARRSLPFLPSVRDEREGEGEREAEAGGGACREFLRRGARRSLLPPTPSGPGREKWRRGLWGKFPSAGHDGLFQPPPQCLDAGL</sequence>
<dbReference type="PROSITE" id="PS00028">
    <property type="entry name" value="ZINC_FINGER_C2H2_1"/>
    <property type="match status" value="4"/>
</dbReference>
<feature type="compositionally biased region" description="Basic residues" evidence="11">
    <location>
        <begin position="592"/>
        <end position="608"/>
    </location>
</feature>
<feature type="compositionally biased region" description="Basic and acidic residues" evidence="11">
    <location>
        <begin position="683"/>
        <end position="697"/>
    </location>
</feature>
<feature type="domain" description="C2H2-type" evidence="12">
    <location>
        <begin position="400"/>
        <end position="422"/>
    </location>
</feature>
<keyword evidence="4" id="KW-0677">Repeat</keyword>
<feature type="region of interest" description="Disordered" evidence="11">
    <location>
        <begin position="1"/>
        <end position="24"/>
    </location>
</feature>
<evidence type="ECO:0000259" key="13">
    <source>
        <dbReference type="PROSITE" id="PS50805"/>
    </source>
</evidence>
<keyword evidence="9" id="KW-0539">Nucleus</keyword>
<evidence type="ECO:0000256" key="6">
    <source>
        <dbReference type="ARBA" id="ARBA00022833"/>
    </source>
</evidence>
<gene>
    <name evidence="14" type="ORF">NXF25_019311</name>
</gene>
<feature type="compositionally biased region" description="Basic residues" evidence="11">
    <location>
        <begin position="718"/>
        <end position="733"/>
    </location>
</feature>
<dbReference type="GO" id="GO:0008270">
    <property type="term" value="F:zinc ion binding"/>
    <property type="evidence" value="ECO:0007669"/>
    <property type="project" value="UniProtKB-KW"/>
</dbReference>
<keyword evidence="3" id="KW-0479">Metal-binding</keyword>
<reference evidence="14 15" key="1">
    <citation type="journal article" date="2024" name="Proc. Natl. Acad. Sci. U.S.A.">
        <title>The genetic regulatory architecture and epigenomic basis for age-related changes in rattlesnake venom.</title>
        <authorList>
            <person name="Hogan M.P."/>
            <person name="Holding M.L."/>
            <person name="Nystrom G.S."/>
            <person name="Colston T.J."/>
            <person name="Bartlett D.A."/>
            <person name="Mason A.J."/>
            <person name="Ellsworth S.A."/>
            <person name="Rautsaw R.M."/>
            <person name="Lawrence K.C."/>
            <person name="Strickland J.L."/>
            <person name="He B."/>
            <person name="Fraser P."/>
            <person name="Margres M.J."/>
            <person name="Gilbert D.M."/>
            <person name="Gibbs H.L."/>
            <person name="Parkinson C.L."/>
            <person name="Rokyta D.R."/>
        </authorList>
    </citation>
    <scope>NUCLEOTIDE SEQUENCE [LARGE SCALE GENOMIC DNA]</scope>
    <source>
        <strain evidence="14">DRR0105</strain>
    </source>
</reference>
<evidence type="ECO:0000256" key="11">
    <source>
        <dbReference type="SAM" id="MobiDB-lite"/>
    </source>
</evidence>
<feature type="compositionally biased region" description="Basic and acidic residues" evidence="11">
    <location>
        <begin position="827"/>
        <end position="840"/>
    </location>
</feature>
<dbReference type="Pfam" id="PF00096">
    <property type="entry name" value="zf-C2H2"/>
    <property type="match status" value="2"/>
</dbReference>
<keyword evidence="15" id="KW-1185">Reference proteome</keyword>
<keyword evidence="8" id="KW-0804">Transcription</keyword>
<evidence type="ECO:0000256" key="9">
    <source>
        <dbReference type="ARBA" id="ARBA00023242"/>
    </source>
</evidence>
<dbReference type="CDD" id="cd07765">
    <property type="entry name" value="KRAB_A-box"/>
    <property type="match status" value="1"/>
</dbReference>
<feature type="region of interest" description="Disordered" evidence="11">
    <location>
        <begin position="169"/>
        <end position="226"/>
    </location>
</feature>
<dbReference type="SMART" id="SM00349">
    <property type="entry name" value="KRAB"/>
    <property type="match status" value="1"/>
</dbReference>
<dbReference type="SMART" id="SM00355">
    <property type="entry name" value="ZnF_C2H2"/>
    <property type="match status" value="5"/>
</dbReference>
<comment type="caution">
    <text evidence="14">The sequence shown here is derived from an EMBL/GenBank/DDBJ whole genome shotgun (WGS) entry which is preliminary data.</text>
</comment>
<dbReference type="InterPro" id="IPR036236">
    <property type="entry name" value="Znf_C2H2_sf"/>
</dbReference>
<keyword evidence="7" id="KW-0805">Transcription regulation</keyword>
<dbReference type="Pfam" id="PF01352">
    <property type="entry name" value="KRAB"/>
    <property type="match status" value="1"/>
</dbReference>
<evidence type="ECO:0000256" key="4">
    <source>
        <dbReference type="ARBA" id="ARBA00022737"/>
    </source>
</evidence>
<accession>A0AAW1B250</accession>
<feature type="compositionally biased region" description="Basic and acidic residues" evidence="11">
    <location>
        <begin position="169"/>
        <end position="183"/>
    </location>
</feature>
<dbReference type="PROSITE" id="PS50157">
    <property type="entry name" value="ZINC_FINGER_C2H2_2"/>
    <property type="match status" value="4"/>
</dbReference>
<feature type="domain" description="KRAB" evidence="13">
    <location>
        <begin position="110"/>
        <end position="181"/>
    </location>
</feature>
<feature type="compositionally biased region" description="Basic and acidic residues" evidence="11">
    <location>
        <begin position="550"/>
        <end position="591"/>
    </location>
</feature>
<dbReference type="AlphaFoldDB" id="A0AAW1B250"/>
<comment type="similarity">
    <text evidence="2">Belongs to the krueppel C2H2-type zinc-finger protein family.</text>
</comment>
<feature type="domain" description="C2H2-type" evidence="12">
    <location>
        <begin position="456"/>
        <end position="483"/>
    </location>
</feature>
<evidence type="ECO:0000256" key="7">
    <source>
        <dbReference type="ARBA" id="ARBA00023015"/>
    </source>
</evidence>
<dbReference type="GO" id="GO:0006355">
    <property type="term" value="P:regulation of DNA-templated transcription"/>
    <property type="evidence" value="ECO:0007669"/>
    <property type="project" value="InterPro"/>
</dbReference>
<dbReference type="PANTHER" id="PTHR47772">
    <property type="entry name" value="ZINC FINGER PROTEIN 200"/>
    <property type="match status" value="1"/>
</dbReference>
<evidence type="ECO:0000313" key="14">
    <source>
        <dbReference type="EMBL" id="KAK9395950.1"/>
    </source>
</evidence>
<proteinExistence type="inferred from homology"/>
<name>A0AAW1B250_CROAD</name>
<keyword evidence="5 10" id="KW-0863">Zinc-finger</keyword>